<keyword evidence="2" id="KW-1277">Toxin-antitoxin system</keyword>
<dbReference type="Proteomes" id="UP000214603">
    <property type="component" value="Unassembled WGS sequence"/>
</dbReference>
<proteinExistence type="predicted"/>
<evidence type="ECO:0000256" key="3">
    <source>
        <dbReference type="ARBA" id="ARBA00022679"/>
    </source>
</evidence>
<evidence type="ECO:0000256" key="2">
    <source>
        <dbReference type="ARBA" id="ARBA00022649"/>
    </source>
</evidence>
<keyword evidence="3 7" id="KW-0808">Transferase</keyword>
<evidence type="ECO:0000256" key="1">
    <source>
        <dbReference type="ARBA" id="ARBA00022491"/>
    </source>
</evidence>
<evidence type="ECO:0000256" key="5">
    <source>
        <dbReference type="ARBA" id="ARBA00049880"/>
    </source>
</evidence>
<evidence type="ECO:0000256" key="4">
    <source>
        <dbReference type="ARBA" id="ARBA00023315"/>
    </source>
</evidence>
<feature type="domain" description="N-acetyltransferase" evidence="6">
    <location>
        <begin position="46"/>
        <end position="150"/>
    </location>
</feature>
<gene>
    <name evidence="7" type="ORF">CEY11_18280</name>
</gene>
<dbReference type="PANTHER" id="PTHR36449">
    <property type="entry name" value="ACETYLTRANSFERASE-RELATED"/>
    <property type="match status" value="1"/>
</dbReference>
<evidence type="ECO:0000313" key="8">
    <source>
        <dbReference type="Proteomes" id="UP000214603"/>
    </source>
</evidence>
<name>A0A225M6C3_9BURK</name>
<evidence type="ECO:0000259" key="6">
    <source>
        <dbReference type="Pfam" id="PF13508"/>
    </source>
</evidence>
<reference evidence="8" key="1">
    <citation type="submission" date="2017-06" db="EMBL/GenBank/DDBJ databases">
        <title>Herbaspirillum phytohormonus sp. nov., isolated from the root nodule of Robinia pseudoacacia in lead-zinc mine.</title>
        <authorList>
            <person name="Fan M."/>
            <person name="Lin Y."/>
        </authorList>
    </citation>
    <scope>NUCLEOTIDE SEQUENCE [LARGE SCALE GENOMIC DNA]</scope>
    <source>
        <strain evidence="8">SC-089</strain>
    </source>
</reference>
<keyword evidence="1" id="KW-0678">Repressor</keyword>
<dbReference type="EMBL" id="NJIH01000010">
    <property type="protein sequence ID" value="OWT56828.1"/>
    <property type="molecule type" value="Genomic_DNA"/>
</dbReference>
<dbReference type="OrthoDB" id="9799147at2"/>
<keyword evidence="8" id="KW-1185">Reference proteome</keyword>
<dbReference type="AlphaFoldDB" id="A0A225M6C3"/>
<protein>
    <submittedName>
        <fullName evidence="7">GNAT family N-acetyltransferase</fullName>
    </submittedName>
</protein>
<keyword evidence="4" id="KW-0012">Acyltransferase</keyword>
<accession>A0A225M6C3</accession>
<dbReference type="InterPro" id="IPR016181">
    <property type="entry name" value="Acyl_CoA_acyltransferase"/>
</dbReference>
<sequence length="167" mass="18623">MTDYSSLFISALDGSHERSGFHCGVTSLDNYLHKQARQDMERRTSRVFVATTPANPHTIVGYYTLSTLSMELDQLPDRIARKLPRHPIPAALLGRLAVDHQARGHGVGRMLLVNAIQRTLAVSDQIAIYAMIVDAIDDQARSFYEQFGFSLLGSGSHRRLFLPLKSV</sequence>
<evidence type="ECO:0000313" key="7">
    <source>
        <dbReference type="EMBL" id="OWT56828.1"/>
    </source>
</evidence>
<dbReference type="InterPro" id="IPR000182">
    <property type="entry name" value="GNAT_dom"/>
</dbReference>
<comment type="caution">
    <text evidence="7">The sequence shown here is derived from an EMBL/GenBank/DDBJ whole genome shotgun (WGS) entry which is preliminary data.</text>
</comment>
<organism evidence="7 8">
    <name type="scientific">Candidimonas nitroreducens</name>
    <dbReference type="NCBI Taxonomy" id="683354"/>
    <lineage>
        <taxon>Bacteria</taxon>
        <taxon>Pseudomonadati</taxon>
        <taxon>Pseudomonadota</taxon>
        <taxon>Betaproteobacteria</taxon>
        <taxon>Burkholderiales</taxon>
        <taxon>Alcaligenaceae</taxon>
        <taxon>Candidimonas</taxon>
    </lineage>
</organism>
<dbReference type="Pfam" id="PF13508">
    <property type="entry name" value="Acetyltransf_7"/>
    <property type="match status" value="1"/>
</dbReference>
<comment type="catalytic activity">
    <reaction evidence="5">
        <text>glycyl-tRNA(Gly) + acetyl-CoA = N-acetylglycyl-tRNA(Gly) + CoA + H(+)</text>
        <dbReference type="Rhea" id="RHEA:81867"/>
        <dbReference type="Rhea" id="RHEA-COMP:9683"/>
        <dbReference type="Rhea" id="RHEA-COMP:19766"/>
        <dbReference type="ChEBI" id="CHEBI:15378"/>
        <dbReference type="ChEBI" id="CHEBI:57287"/>
        <dbReference type="ChEBI" id="CHEBI:57288"/>
        <dbReference type="ChEBI" id="CHEBI:78522"/>
        <dbReference type="ChEBI" id="CHEBI:232036"/>
    </reaction>
</comment>
<dbReference type="GO" id="GO:0016747">
    <property type="term" value="F:acyltransferase activity, transferring groups other than amino-acyl groups"/>
    <property type="evidence" value="ECO:0007669"/>
    <property type="project" value="InterPro"/>
</dbReference>
<dbReference type="PANTHER" id="PTHR36449:SF1">
    <property type="entry name" value="ACETYLTRANSFERASE"/>
    <property type="match status" value="1"/>
</dbReference>
<dbReference type="SUPFAM" id="SSF55729">
    <property type="entry name" value="Acyl-CoA N-acyltransferases (Nat)"/>
    <property type="match status" value="1"/>
</dbReference>
<dbReference type="Gene3D" id="3.40.630.30">
    <property type="match status" value="1"/>
</dbReference>
<dbReference type="RefSeq" id="WP_088604835.1">
    <property type="nucleotide sequence ID" value="NZ_NJIH01000010.1"/>
</dbReference>